<gene>
    <name evidence="1" type="ORF">J5N97_017964</name>
</gene>
<organism evidence="1 2">
    <name type="scientific">Dioscorea zingiberensis</name>
    <dbReference type="NCBI Taxonomy" id="325984"/>
    <lineage>
        <taxon>Eukaryota</taxon>
        <taxon>Viridiplantae</taxon>
        <taxon>Streptophyta</taxon>
        <taxon>Embryophyta</taxon>
        <taxon>Tracheophyta</taxon>
        <taxon>Spermatophyta</taxon>
        <taxon>Magnoliopsida</taxon>
        <taxon>Liliopsida</taxon>
        <taxon>Dioscoreales</taxon>
        <taxon>Dioscoreaceae</taxon>
        <taxon>Dioscorea</taxon>
    </lineage>
</organism>
<protein>
    <submittedName>
        <fullName evidence="1">Uncharacterized protein</fullName>
    </submittedName>
</protein>
<dbReference type="Proteomes" id="UP001085076">
    <property type="component" value="Miscellaneous, Linkage group lg04"/>
</dbReference>
<reference evidence="1" key="2">
    <citation type="journal article" date="2022" name="Hortic Res">
        <title>The genome of Dioscorea zingiberensis sheds light on the biosynthesis, origin and evolution of the medicinally important diosgenin saponins.</title>
        <authorList>
            <person name="Li Y."/>
            <person name="Tan C."/>
            <person name="Li Z."/>
            <person name="Guo J."/>
            <person name="Li S."/>
            <person name="Chen X."/>
            <person name="Wang C."/>
            <person name="Dai X."/>
            <person name="Yang H."/>
            <person name="Song W."/>
            <person name="Hou L."/>
            <person name="Xu J."/>
            <person name="Tong Z."/>
            <person name="Xu A."/>
            <person name="Yuan X."/>
            <person name="Wang W."/>
            <person name="Yang Q."/>
            <person name="Chen L."/>
            <person name="Sun Z."/>
            <person name="Wang K."/>
            <person name="Pan B."/>
            <person name="Chen J."/>
            <person name="Bao Y."/>
            <person name="Liu F."/>
            <person name="Qi X."/>
            <person name="Gang D.R."/>
            <person name="Wen J."/>
            <person name="Li J."/>
        </authorList>
    </citation>
    <scope>NUCLEOTIDE SEQUENCE</scope>
    <source>
        <strain evidence="1">Dzin_1.0</strain>
    </source>
</reference>
<evidence type="ECO:0000313" key="1">
    <source>
        <dbReference type="EMBL" id="KAJ0975999.1"/>
    </source>
</evidence>
<dbReference type="PANTHER" id="PTHR33676">
    <property type="entry name" value="COLD REGULATED PROTEIN 27"/>
    <property type="match status" value="1"/>
</dbReference>
<reference evidence="1" key="1">
    <citation type="submission" date="2021-03" db="EMBL/GenBank/DDBJ databases">
        <authorList>
            <person name="Li Z."/>
            <person name="Yang C."/>
        </authorList>
    </citation>
    <scope>NUCLEOTIDE SEQUENCE</scope>
    <source>
        <strain evidence="1">Dzin_1.0</strain>
        <tissue evidence="1">Leaf</tissue>
    </source>
</reference>
<comment type="caution">
    <text evidence="1">The sequence shown here is derived from an EMBL/GenBank/DDBJ whole genome shotgun (WGS) entry which is preliminary data.</text>
</comment>
<dbReference type="AlphaFoldDB" id="A0A9D5CNF3"/>
<dbReference type="GO" id="GO:0042752">
    <property type="term" value="P:regulation of circadian rhythm"/>
    <property type="evidence" value="ECO:0007669"/>
    <property type="project" value="InterPro"/>
</dbReference>
<keyword evidence="2" id="KW-1185">Reference proteome</keyword>
<name>A0A9D5CNF3_9LILI</name>
<evidence type="ECO:0000313" key="2">
    <source>
        <dbReference type="Proteomes" id="UP001085076"/>
    </source>
</evidence>
<dbReference type="OrthoDB" id="1923282at2759"/>
<proteinExistence type="predicted"/>
<accession>A0A9D5CNF3</accession>
<sequence length="244" mass="27540">MDEGCKNDRELETQGSDNLKVEDSLSMEWTDEKHSLYLNSMEASFVDLLYRNKYHLKDLHGLPSRTRKHTNSLGVDAKTVSSGQFKVLRRGCWEKLNFEKAAESHNDTESEAHLLSANPWIQHFRPSSIGKELHVPSYNLMDVNDSSTQPINLSNQNNERAATSSMQFPCFSRICHQDSVGCCTEVSDQNFVDQEPEGGKKLSITGRKKKAKTAATKEPFKDQVVPLGKLHIGSTCEENHSRLK</sequence>
<dbReference type="InterPro" id="IPR044678">
    <property type="entry name" value="COR27/28"/>
</dbReference>
<dbReference type="EMBL" id="JAGGNH010000004">
    <property type="protein sequence ID" value="KAJ0975999.1"/>
    <property type="molecule type" value="Genomic_DNA"/>
</dbReference>
<dbReference type="GO" id="GO:0009409">
    <property type="term" value="P:response to cold"/>
    <property type="evidence" value="ECO:0007669"/>
    <property type="project" value="InterPro"/>
</dbReference>
<dbReference type="PANTHER" id="PTHR33676:SF3">
    <property type="entry name" value="COLD-REGULATED PROTEIN 27"/>
    <property type="match status" value="1"/>
</dbReference>